<keyword evidence="2" id="KW-0560">Oxidoreductase</keyword>
<dbReference type="InterPro" id="IPR050523">
    <property type="entry name" value="AKR_Detox_Biosynth"/>
</dbReference>
<gene>
    <name evidence="2" type="ORF">AB5L97_14215</name>
</gene>
<dbReference type="Pfam" id="PF00248">
    <property type="entry name" value="Aldo_ket_red"/>
    <property type="match status" value="1"/>
</dbReference>
<dbReference type="InterPro" id="IPR036812">
    <property type="entry name" value="NAD(P)_OxRdtase_dom_sf"/>
</dbReference>
<dbReference type="EMBL" id="CP163302">
    <property type="protein sequence ID" value="XDP44421.1"/>
    <property type="molecule type" value="Genomic_DNA"/>
</dbReference>
<name>A0AB39L0R3_9MICC</name>
<organism evidence="2">
    <name type="scientific">Sinomonas puerhi</name>
    <dbReference type="NCBI Taxonomy" id="3238584"/>
    <lineage>
        <taxon>Bacteria</taxon>
        <taxon>Bacillati</taxon>
        <taxon>Actinomycetota</taxon>
        <taxon>Actinomycetes</taxon>
        <taxon>Micrococcales</taxon>
        <taxon>Micrococcaceae</taxon>
        <taxon>Sinomonas</taxon>
    </lineage>
</organism>
<evidence type="ECO:0000313" key="2">
    <source>
        <dbReference type="EMBL" id="XDP44421.1"/>
    </source>
</evidence>
<accession>A0AB39L0R3</accession>
<dbReference type="EC" id="1.-.-.-" evidence="2"/>
<dbReference type="Gene3D" id="3.20.20.100">
    <property type="entry name" value="NADP-dependent oxidoreductase domain"/>
    <property type="match status" value="1"/>
</dbReference>
<proteinExistence type="predicted"/>
<dbReference type="KEGG" id="spue:AB5L97_14215"/>
<dbReference type="InterPro" id="IPR023210">
    <property type="entry name" value="NADP_OxRdtase_dom"/>
</dbReference>
<dbReference type="PANTHER" id="PTHR43364:SF1">
    <property type="entry name" value="OXIDOREDUCTASE YDHF"/>
    <property type="match status" value="1"/>
</dbReference>
<dbReference type="GO" id="GO:0005829">
    <property type="term" value="C:cytosol"/>
    <property type="evidence" value="ECO:0007669"/>
    <property type="project" value="TreeGrafter"/>
</dbReference>
<dbReference type="GO" id="GO:0016491">
    <property type="term" value="F:oxidoreductase activity"/>
    <property type="evidence" value="ECO:0007669"/>
    <property type="project" value="UniProtKB-KW"/>
</dbReference>
<feature type="domain" description="NADP-dependent oxidoreductase" evidence="1">
    <location>
        <begin position="4"/>
        <end position="297"/>
    </location>
</feature>
<dbReference type="PROSITE" id="PS00062">
    <property type="entry name" value="ALDOKETO_REDUCTASE_2"/>
    <property type="match status" value="1"/>
</dbReference>
<sequence length="320" mass="33818">MTSRLIYGCMGLGGAWGSSHYTEDDAARAAEAVYAALAIGITRFDHADIYRGGTSEAVFGEVLAARPGLRDRIWIQSKVGIRLAERGLGARYDLSADAIRSGVEGILTRLRTDCLDQLLLHRPDPLADPAEVGRAVVRLLDEGLIKGIGVSNFSGAQMAALQEHLPVQLAANQLELSLGRHDFVESGILVNHPEGAAVSFPHGTLEHCASVGAEVQAWSPLAGGRFTGRTTPPGDSVGERAEADLATSDLVARMAQERGTTGEAIVLGWLMRHPAGISPVIGSSTPERIRACAGAQEVAEAMTGPEWFALFTAARGRPIP</sequence>
<dbReference type="InterPro" id="IPR018170">
    <property type="entry name" value="Aldo/ket_reductase_CS"/>
</dbReference>
<reference evidence="2" key="1">
    <citation type="submission" date="2024-07" db="EMBL/GenBank/DDBJ databases">
        <authorList>
            <person name="fu j."/>
        </authorList>
    </citation>
    <scope>NUCLEOTIDE SEQUENCE</scope>
    <source>
        <strain evidence="2">P10A9</strain>
    </source>
</reference>
<dbReference type="RefSeq" id="WP_369045127.1">
    <property type="nucleotide sequence ID" value="NZ_CP163302.1"/>
</dbReference>
<dbReference type="AlphaFoldDB" id="A0AB39L0R3"/>
<dbReference type="InterPro" id="IPR020471">
    <property type="entry name" value="AKR"/>
</dbReference>
<dbReference type="PANTHER" id="PTHR43364">
    <property type="entry name" value="NADH-SPECIFIC METHYLGLYOXAL REDUCTASE-RELATED"/>
    <property type="match status" value="1"/>
</dbReference>
<dbReference type="SUPFAM" id="SSF51430">
    <property type="entry name" value="NAD(P)-linked oxidoreductase"/>
    <property type="match status" value="1"/>
</dbReference>
<dbReference type="PRINTS" id="PR00069">
    <property type="entry name" value="ALDKETRDTASE"/>
</dbReference>
<protein>
    <submittedName>
        <fullName evidence="2">Aldo/keto reductase family oxidoreductase</fullName>
        <ecNumber evidence="2">1.-.-.-</ecNumber>
    </submittedName>
</protein>
<evidence type="ECO:0000259" key="1">
    <source>
        <dbReference type="Pfam" id="PF00248"/>
    </source>
</evidence>